<accession>A0A1H2YNC0</accession>
<dbReference type="EMBL" id="FNMZ01000003">
    <property type="protein sequence ID" value="SDX06019.1"/>
    <property type="molecule type" value="Genomic_DNA"/>
</dbReference>
<reference evidence="3 4" key="1">
    <citation type="submission" date="2016-10" db="EMBL/GenBank/DDBJ databases">
        <authorList>
            <person name="de Groot N.N."/>
        </authorList>
    </citation>
    <scope>NUCLEOTIDE SEQUENCE [LARGE SCALE GENOMIC DNA]</scope>
    <source>
        <strain evidence="3 4">DSM 17890</strain>
    </source>
</reference>
<dbReference type="PROSITE" id="PS50096">
    <property type="entry name" value="IQ"/>
    <property type="match status" value="1"/>
</dbReference>
<protein>
    <submittedName>
        <fullName evidence="3">Uncharacterized protein</fullName>
    </submittedName>
</protein>
<proteinExistence type="predicted"/>
<evidence type="ECO:0000313" key="3">
    <source>
        <dbReference type="EMBL" id="SDX06019.1"/>
    </source>
</evidence>
<dbReference type="Proteomes" id="UP000199118">
    <property type="component" value="Unassembled WGS sequence"/>
</dbReference>
<keyword evidence="2" id="KW-0472">Membrane</keyword>
<dbReference type="AlphaFoldDB" id="A0A1H2YNC0"/>
<sequence length="102" mass="10756">MALKFAEVPGGGSFAPGAGPSWFEMANRQIASLWTGEVSLVLTGVLAALAAFVLIQAQIRGAGGRRSRRKLEDVPRNGPVSMAELRHARMPMGERPGDRAGA</sequence>
<feature type="region of interest" description="Disordered" evidence="1">
    <location>
        <begin position="61"/>
        <end position="102"/>
    </location>
</feature>
<keyword evidence="4" id="KW-1185">Reference proteome</keyword>
<name>A0A1H2YNC0_9RHOB</name>
<feature type="transmembrane region" description="Helical" evidence="2">
    <location>
        <begin position="38"/>
        <end position="59"/>
    </location>
</feature>
<dbReference type="RefSeq" id="WP_143040287.1">
    <property type="nucleotide sequence ID" value="NZ_FNMZ01000003.1"/>
</dbReference>
<keyword evidence="2" id="KW-0812">Transmembrane</keyword>
<evidence type="ECO:0000313" key="4">
    <source>
        <dbReference type="Proteomes" id="UP000199118"/>
    </source>
</evidence>
<organism evidence="3 4">
    <name type="scientific">Albimonas donghaensis</name>
    <dbReference type="NCBI Taxonomy" id="356660"/>
    <lineage>
        <taxon>Bacteria</taxon>
        <taxon>Pseudomonadati</taxon>
        <taxon>Pseudomonadota</taxon>
        <taxon>Alphaproteobacteria</taxon>
        <taxon>Rhodobacterales</taxon>
        <taxon>Paracoccaceae</taxon>
        <taxon>Albimonas</taxon>
    </lineage>
</organism>
<keyword evidence="2" id="KW-1133">Transmembrane helix</keyword>
<gene>
    <name evidence="3" type="ORF">SAMN05444336_103173</name>
</gene>
<evidence type="ECO:0000256" key="1">
    <source>
        <dbReference type="SAM" id="MobiDB-lite"/>
    </source>
</evidence>
<evidence type="ECO:0000256" key="2">
    <source>
        <dbReference type="SAM" id="Phobius"/>
    </source>
</evidence>